<dbReference type="InterPro" id="IPR005467">
    <property type="entry name" value="His_kinase_dom"/>
</dbReference>
<dbReference type="SUPFAM" id="SSF55785">
    <property type="entry name" value="PYP-like sensor domain (PAS domain)"/>
    <property type="match status" value="1"/>
</dbReference>
<evidence type="ECO:0000256" key="7">
    <source>
        <dbReference type="ARBA" id="ARBA00022692"/>
    </source>
</evidence>
<dbReference type="InterPro" id="IPR004358">
    <property type="entry name" value="Sig_transdc_His_kin-like_C"/>
</dbReference>
<gene>
    <name evidence="18" type="ORF">NSPWAT_0309</name>
</gene>
<evidence type="ECO:0000256" key="6">
    <source>
        <dbReference type="ARBA" id="ARBA00022679"/>
    </source>
</evidence>
<dbReference type="InterPro" id="IPR000014">
    <property type="entry name" value="PAS"/>
</dbReference>
<feature type="transmembrane region" description="Helical" evidence="14">
    <location>
        <begin position="168"/>
        <end position="189"/>
    </location>
</feature>
<keyword evidence="12" id="KW-0902">Two-component regulatory system</keyword>
<keyword evidence="10" id="KW-0067">ATP-binding</keyword>
<feature type="transmembrane region" description="Helical" evidence="14">
    <location>
        <begin position="201"/>
        <end position="219"/>
    </location>
</feature>
<evidence type="ECO:0000256" key="5">
    <source>
        <dbReference type="ARBA" id="ARBA00022553"/>
    </source>
</evidence>
<evidence type="ECO:0000256" key="13">
    <source>
        <dbReference type="ARBA" id="ARBA00023136"/>
    </source>
</evidence>
<feature type="transmembrane region" description="Helical" evidence="14">
    <location>
        <begin position="37"/>
        <end position="57"/>
    </location>
</feature>
<dbReference type="Gene3D" id="3.30.450.20">
    <property type="entry name" value="PAS domain"/>
    <property type="match status" value="1"/>
</dbReference>
<keyword evidence="6" id="KW-0808">Transferase</keyword>
<proteinExistence type="predicted"/>
<keyword evidence="8" id="KW-0547">Nucleotide-binding</keyword>
<reference evidence="18 19" key="1">
    <citation type="submission" date="2022-09" db="EMBL/GenBank/DDBJ databases">
        <authorList>
            <person name="Kop L."/>
        </authorList>
    </citation>
    <scope>NUCLEOTIDE SEQUENCE [LARGE SCALE GENOMIC DNA]</scope>
    <source>
        <strain evidence="18 19">347</strain>
    </source>
</reference>
<dbReference type="EMBL" id="OX336137">
    <property type="protein sequence ID" value="CAI2717168.1"/>
    <property type="molecule type" value="Genomic_DNA"/>
</dbReference>
<evidence type="ECO:0000256" key="8">
    <source>
        <dbReference type="ARBA" id="ARBA00022741"/>
    </source>
</evidence>
<dbReference type="InterPro" id="IPR003594">
    <property type="entry name" value="HATPase_dom"/>
</dbReference>
<dbReference type="Proteomes" id="UP001157733">
    <property type="component" value="Chromosome"/>
</dbReference>
<dbReference type="Pfam" id="PF00512">
    <property type="entry name" value="HisKA"/>
    <property type="match status" value="1"/>
</dbReference>
<keyword evidence="19" id="KW-1185">Reference proteome</keyword>
<dbReference type="SUPFAM" id="SSF47384">
    <property type="entry name" value="Homodimeric domain of signal transducing histidine kinase"/>
    <property type="match status" value="1"/>
</dbReference>
<dbReference type="Gene3D" id="1.10.287.130">
    <property type="match status" value="1"/>
</dbReference>
<evidence type="ECO:0000259" key="16">
    <source>
        <dbReference type="PROSITE" id="PS50112"/>
    </source>
</evidence>
<feature type="transmembrane region" description="Helical" evidence="14">
    <location>
        <begin position="286"/>
        <end position="303"/>
    </location>
</feature>
<feature type="transmembrane region" description="Helical" evidence="14">
    <location>
        <begin position="225"/>
        <end position="243"/>
    </location>
</feature>
<keyword evidence="9" id="KW-0418">Kinase</keyword>
<evidence type="ECO:0000256" key="14">
    <source>
        <dbReference type="SAM" id="Phobius"/>
    </source>
</evidence>
<feature type="domain" description="PAS" evidence="16">
    <location>
        <begin position="311"/>
        <end position="354"/>
    </location>
</feature>
<evidence type="ECO:0000313" key="19">
    <source>
        <dbReference type="Proteomes" id="UP001157733"/>
    </source>
</evidence>
<dbReference type="PROSITE" id="PS50109">
    <property type="entry name" value="HIS_KIN"/>
    <property type="match status" value="1"/>
</dbReference>
<dbReference type="PRINTS" id="PR00344">
    <property type="entry name" value="BCTRLSENSOR"/>
</dbReference>
<dbReference type="Gene3D" id="3.30.565.10">
    <property type="entry name" value="Histidine kinase-like ATPase, C-terminal domain"/>
    <property type="match status" value="1"/>
</dbReference>
<sequence length="711" mass="79414">MMAFRTDRIKHNIGPNLLTALFYFLCGFGMVRLANVYGYSIPLFAPAGFALGIYLCCGARILPGIWLGSLSFTLFLWNTMLPAPQFTLSGFLPAATLIALGAVIQTATGALLLKYWVGAINPLTRIKDAVIFIFGVGALNSTIHSTIAQTSLMVSGFIAPEQFGPSWVTWWLGDTMGILTVTPLFMVFLASGPVQLNRNQALEATALAFFFYFTTQVAFGDWLVYWHYPLVYLLFPVLVWSAFRFRQTGAVIAILLVSLVSIWGTAQGRGPMALQTVEGSLRLLQFYLLVLTIMTLILTASISETDAADKRTSSFGRILENSSNEIFMFDAKTLKFLQVNLGARQNLGYSMQELEKLTPLALKPHFTREKFIRMLEPLEAEIQQIVFETHHRRKNGSTYPVEMRIQYSEMASRPVYFAIVQDITEKKKAEDELFKYRHNLEELVEQRTADLESVHRQLLHAEKLSATGKMAASMAHEFNNPIYGIRSVLEKVLRRGNLLDKDRDFVSLAIKECDRISNLIKKLLNFHSPSSDQKEVFNFHEAIEDMAFLTKKKLKEKNIDLVRNYSADVKNIEAVPDQVRQVILNILQNAEEAITDRTGTIQIRTSLEGSTIRLEISDTGQGIPADIMKNIFDPFFTTKPSVKGTGLGLSVSYGIVKMHGGDIQVRSKPGSGSTFAILLPVKAKNLSTDVLQDPALLSFSHKVSDSSTPQT</sequence>
<evidence type="ECO:0000256" key="2">
    <source>
        <dbReference type="ARBA" id="ARBA00004651"/>
    </source>
</evidence>
<dbReference type="InterPro" id="IPR036890">
    <property type="entry name" value="HATPase_C_sf"/>
</dbReference>
<dbReference type="CDD" id="cd00082">
    <property type="entry name" value="HisKA"/>
    <property type="match status" value="1"/>
</dbReference>
<dbReference type="InterPro" id="IPR000700">
    <property type="entry name" value="PAS-assoc_C"/>
</dbReference>
<accession>A0ABM9HAI7</accession>
<comment type="catalytic activity">
    <reaction evidence="1">
        <text>ATP + protein L-histidine = ADP + protein N-phospho-L-histidine.</text>
        <dbReference type="EC" id="2.7.13.3"/>
    </reaction>
</comment>
<evidence type="ECO:0000256" key="1">
    <source>
        <dbReference type="ARBA" id="ARBA00000085"/>
    </source>
</evidence>
<dbReference type="SMART" id="SM00387">
    <property type="entry name" value="HATPase_c"/>
    <property type="match status" value="1"/>
</dbReference>
<feature type="transmembrane region" description="Helical" evidence="14">
    <location>
        <begin position="64"/>
        <end position="83"/>
    </location>
</feature>
<dbReference type="InterPro" id="IPR036097">
    <property type="entry name" value="HisK_dim/P_sf"/>
</dbReference>
<dbReference type="PROSITE" id="PS50112">
    <property type="entry name" value="PAS"/>
    <property type="match status" value="1"/>
</dbReference>
<dbReference type="Pfam" id="PF05231">
    <property type="entry name" value="MASE1"/>
    <property type="match status" value="1"/>
</dbReference>
<keyword evidence="11 14" id="KW-1133">Transmembrane helix</keyword>
<dbReference type="Pfam" id="PF13426">
    <property type="entry name" value="PAS_9"/>
    <property type="match status" value="1"/>
</dbReference>
<evidence type="ECO:0000256" key="10">
    <source>
        <dbReference type="ARBA" id="ARBA00022840"/>
    </source>
</evidence>
<dbReference type="SMART" id="SM00388">
    <property type="entry name" value="HisKA"/>
    <property type="match status" value="1"/>
</dbReference>
<feature type="transmembrane region" description="Helical" evidence="14">
    <location>
        <begin position="250"/>
        <end position="266"/>
    </location>
</feature>
<evidence type="ECO:0000256" key="9">
    <source>
        <dbReference type="ARBA" id="ARBA00022777"/>
    </source>
</evidence>
<keyword evidence="13 14" id="KW-0472">Membrane</keyword>
<evidence type="ECO:0000259" key="15">
    <source>
        <dbReference type="PROSITE" id="PS50109"/>
    </source>
</evidence>
<dbReference type="EC" id="2.7.13.3" evidence="3"/>
<evidence type="ECO:0000256" key="11">
    <source>
        <dbReference type="ARBA" id="ARBA00022989"/>
    </source>
</evidence>
<evidence type="ECO:0000256" key="12">
    <source>
        <dbReference type="ARBA" id="ARBA00023012"/>
    </source>
</evidence>
<feature type="domain" description="PAC" evidence="17">
    <location>
        <begin position="385"/>
        <end position="435"/>
    </location>
</feature>
<dbReference type="PANTHER" id="PTHR43065">
    <property type="entry name" value="SENSOR HISTIDINE KINASE"/>
    <property type="match status" value="1"/>
</dbReference>
<keyword evidence="5" id="KW-0597">Phosphoprotein</keyword>
<feature type="domain" description="Histidine kinase" evidence="15">
    <location>
        <begin position="473"/>
        <end position="683"/>
    </location>
</feature>
<evidence type="ECO:0000256" key="4">
    <source>
        <dbReference type="ARBA" id="ARBA00022475"/>
    </source>
</evidence>
<dbReference type="PROSITE" id="PS50113">
    <property type="entry name" value="PAC"/>
    <property type="match status" value="1"/>
</dbReference>
<dbReference type="InterPro" id="IPR035965">
    <property type="entry name" value="PAS-like_dom_sf"/>
</dbReference>
<evidence type="ECO:0000259" key="17">
    <source>
        <dbReference type="PROSITE" id="PS50113"/>
    </source>
</evidence>
<dbReference type="PANTHER" id="PTHR43065:SF10">
    <property type="entry name" value="PEROXIDE STRESS-ACTIVATED HISTIDINE KINASE MAK3"/>
    <property type="match status" value="1"/>
</dbReference>
<feature type="transmembrane region" description="Helical" evidence="14">
    <location>
        <begin position="95"/>
        <end position="117"/>
    </location>
</feature>
<dbReference type="CDD" id="cd00130">
    <property type="entry name" value="PAS"/>
    <property type="match status" value="1"/>
</dbReference>
<protein>
    <recommendedName>
        <fullName evidence="3">histidine kinase</fullName>
        <ecNumber evidence="3">2.7.13.3</ecNumber>
    </recommendedName>
</protein>
<feature type="transmembrane region" description="Helical" evidence="14">
    <location>
        <begin position="12"/>
        <end position="31"/>
    </location>
</feature>
<name>A0ABM9HAI7_9BACT</name>
<keyword evidence="4" id="KW-1003">Cell membrane</keyword>
<dbReference type="SUPFAM" id="SSF55874">
    <property type="entry name" value="ATPase domain of HSP90 chaperone/DNA topoisomerase II/histidine kinase"/>
    <property type="match status" value="1"/>
</dbReference>
<dbReference type="InterPro" id="IPR007895">
    <property type="entry name" value="MASE1"/>
</dbReference>
<dbReference type="Pfam" id="PF02518">
    <property type="entry name" value="HATPase_c"/>
    <property type="match status" value="1"/>
</dbReference>
<feature type="transmembrane region" description="Helical" evidence="14">
    <location>
        <begin position="129"/>
        <end position="148"/>
    </location>
</feature>
<evidence type="ECO:0000256" key="3">
    <source>
        <dbReference type="ARBA" id="ARBA00012438"/>
    </source>
</evidence>
<dbReference type="InterPro" id="IPR003661">
    <property type="entry name" value="HisK_dim/P_dom"/>
</dbReference>
<comment type="subcellular location">
    <subcellularLocation>
        <location evidence="2">Cell membrane</location>
        <topology evidence="2">Multi-pass membrane protein</topology>
    </subcellularLocation>
</comment>
<keyword evidence="7 14" id="KW-0812">Transmembrane</keyword>
<dbReference type="NCBIfam" id="TIGR00229">
    <property type="entry name" value="sensory_box"/>
    <property type="match status" value="1"/>
</dbReference>
<organism evidence="18 19">
    <name type="scientific">Nitrospina watsonii</name>
    <dbReference type="NCBI Taxonomy" id="1323948"/>
    <lineage>
        <taxon>Bacteria</taxon>
        <taxon>Pseudomonadati</taxon>
        <taxon>Nitrospinota/Tectimicrobiota group</taxon>
        <taxon>Nitrospinota</taxon>
        <taxon>Nitrospinia</taxon>
        <taxon>Nitrospinales</taxon>
        <taxon>Nitrospinaceae</taxon>
        <taxon>Nitrospina</taxon>
    </lineage>
</organism>
<evidence type="ECO:0000313" key="18">
    <source>
        <dbReference type="EMBL" id="CAI2717168.1"/>
    </source>
</evidence>